<evidence type="ECO:0000256" key="1">
    <source>
        <dbReference type="SAM" id="MobiDB-lite"/>
    </source>
</evidence>
<accession>A0A5C6NFF9</accession>
<gene>
    <name evidence="2" type="ORF">D4764_20G0002960</name>
</gene>
<dbReference type="AlphaFoldDB" id="A0A5C6NFF9"/>
<dbReference type="InterPro" id="IPR023214">
    <property type="entry name" value="HAD_sf"/>
</dbReference>
<feature type="region of interest" description="Disordered" evidence="1">
    <location>
        <begin position="1"/>
        <end position="34"/>
    </location>
</feature>
<sequence>MEEKARGVGRAVAKSGPGEKSKPGEQTGTRDAEAEVVVRGRKQDFVLTPSFVAAEAKAAEEAGVNVVVVVRPGNMELTDDERAHYKLFTSFNQLKPKGPV</sequence>
<organism evidence="2 3">
    <name type="scientific">Takifugu flavidus</name>
    <name type="common">sansaifugu</name>
    <dbReference type="NCBI Taxonomy" id="433684"/>
    <lineage>
        <taxon>Eukaryota</taxon>
        <taxon>Metazoa</taxon>
        <taxon>Chordata</taxon>
        <taxon>Craniata</taxon>
        <taxon>Vertebrata</taxon>
        <taxon>Euteleostomi</taxon>
        <taxon>Actinopterygii</taxon>
        <taxon>Neopterygii</taxon>
        <taxon>Teleostei</taxon>
        <taxon>Neoteleostei</taxon>
        <taxon>Acanthomorphata</taxon>
        <taxon>Eupercaria</taxon>
        <taxon>Tetraodontiformes</taxon>
        <taxon>Tetradontoidea</taxon>
        <taxon>Tetraodontidae</taxon>
        <taxon>Takifugu</taxon>
    </lineage>
</organism>
<reference evidence="2 3" key="1">
    <citation type="submission" date="2019-04" db="EMBL/GenBank/DDBJ databases">
        <title>Chromosome genome assembly for Takifugu flavidus.</title>
        <authorList>
            <person name="Xiao S."/>
        </authorList>
    </citation>
    <scope>NUCLEOTIDE SEQUENCE [LARGE SCALE GENOMIC DNA]</scope>
    <source>
        <strain evidence="2">HTHZ2018</strain>
        <tissue evidence="2">Muscle</tissue>
    </source>
</reference>
<feature type="compositionally biased region" description="Basic and acidic residues" evidence="1">
    <location>
        <begin position="17"/>
        <end position="34"/>
    </location>
</feature>
<name>A0A5C6NFF9_9TELE</name>
<keyword evidence="3" id="KW-1185">Reference proteome</keyword>
<protein>
    <submittedName>
        <fullName evidence="2">Enolase-phosphatase E1</fullName>
    </submittedName>
</protein>
<dbReference type="Proteomes" id="UP000324091">
    <property type="component" value="Chromosome 20"/>
</dbReference>
<evidence type="ECO:0000313" key="3">
    <source>
        <dbReference type="Proteomes" id="UP000324091"/>
    </source>
</evidence>
<evidence type="ECO:0000313" key="2">
    <source>
        <dbReference type="EMBL" id="TWW66264.1"/>
    </source>
</evidence>
<dbReference type="Gene3D" id="3.40.50.1000">
    <property type="entry name" value="HAD superfamily/HAD-like"/>
    <property type="match status" value="1"/>
</dbReference>
<dbReference type="EMBL" id="RHFK02000013">
    <property type="protein sequence ID" value="TWW66264.1"/>
    <property type="molecule type" value="Genomic_DNA"/>
</dbReference>
<proteinExistence type="predicted"/>
<comment type="caution">
    <text evidence="2">The sequence shown here is derived from an EMBL/GenBank/DDBJ whole genome shotgun (WGS) entry which is preliminary data.</text>
</comment>